<dbReference type="InParanoid" id="A0A0G4EFG2"/>
<dbReference type="Gene3D" id="1.25.40.20">
    <property type="entry name" value="Ankyrin repeat-containing domain"/>
    <property type="match status" value="1"/>
</dbReference>
<dbReference type="VEuPathDB" id="CryptoDB:Vbra_11471"/>
<keyword evidence="5" id="KW-1185">Reference proteome</keyword>
<dbReference type="PhylomeDB" id="A0A0G4EFG2"/>
<dbReference type="PANTHER" id="PTHR24161:SF85">
    <property type="entry name" value="PALMITOYLTRANSFERASE HIP14"/>
    <property type="match status" value="1"/>
</dbReference>
<evidence type="ECO:0000313" key="5">
    <source>
        <dbReference type="Proteomes" id="UP000041254"/>
    </source>
</evidence>
<reference evidence="4 5" key="1">
    <citation type="submission" date="2014-11" db="EMBL/GenBank/DDBJ databases">
        <authorList>
            <person name="Zhu J."/>
            <person name="Qi W."/>
            <person name="Song R."/>
        </authorList>
    </citation>
    <scope>NUCLEOTIDE SEQUENCE [LARGE SCALE GENOMIC DNA]</scope>
</reference>
<evidence type="ECO:0000256" key="2">
    <source>
        <dbReference type="ARBA" id="ARBA00023043"/>
    </source>
</evidence>
<proteinExistence type="predicted"/>
<dbReference type="PANTHER" id="PTHR24161">
    <property type="entry name" value="ANK_REP_REGION DOMAIN-CONTAINING PROTEIN-RELATED"/>
    <property type="match status" value="1"/>
</dbReference>
<dbReference type="InterPro" id="IPR036770">
    <property type="entry name" value="Ankyrin_rpt-contain_sf"/>
</dbReference>
<evidence type="ECO:0000313" key="4">
    <source>
        <dbReference type="EMBL" id="CEL94108.1"/>
    </source>
</evidence>
<dbReference type="EMBL" id="CDMY01000206">
    <property type="protein sequence ID" value="CEL94108.1"/>
    <property type="molecule type" value="Genomic_DNA"/>
</dbReference>
<feature type="region of interest" description="Disordered" evidence="3">
    <location>
        <begin position="1"/>
        <end position="22"/>
    </location>
</feature>
<sequence length="578" mass="62925">MAQPSSAASQAPPAAVPPGCKGVDDVDIVPDEGVSPLSRQLLEGCIRRTFTHGDRLTQLIRQGADPGAIGGLRVRGTSGRAPYRWRYSCLSLAIDSPTNTPSPSASGTNDSHVPVVLPPWSSRQLQRDILNALIDGGADMPIMAAVRAGNLTAVEGLLARQANVRGFRVMQLPRLQLSRPFPLSLSREYEENLSPEYEENLLSIFRRLLQHDSTLAAERAAADGVNLVHLAVRSRRIFSQLFIDQYLTLITSHGADTTATNNMGRTPLHWAALHGSPCVADCLCRRLTADDINGGLPHFTPLAEAADRLDHYIQLQQHGEALGEGHSRRIRKYKTVIRVLLRGGATPSVTRLPTVTEEQRRCRQLVLAEYATVLNELSDVTMSAINAALAPQRDHSTLLARLLPLAPHHDGAHPHPSPSNMAFGPHEAEGIAWKIAAFLHEPSAAGAAIDEYLIFDTRLRRRVKAAVGHFVKSTATQTSSNRDVVGGTRYERQGDKRVKVTVLPLQCFALRGSGGRVVGMTGVREVVHRARLDEAISHGVAGVVKDFNEHLGDQDCQFEWGQLGRLSRTGLFVSLGIE</sequence>
<protein>
    <submittedName>
        <fullName evidence="4">Uncharacterized protein</fullName>
    </submittedName>
</protein>
<evidence type="ECO:0000256" key="3">
    <source>
        <dbReference type="SAM" id="MobiDB-lite"/>
    </source>
</evidence>
<dbReference type="AlphaFoldDB" id="A0A0G4EFG2"/>
<dbReference type="Pfam" id="PF13606">
    <property type="entry name" value="Ank_3"/>
    <property type="match status" value="1"/>
</dbReference>
<gene>
    <name evidence="4" type="ORF">Vbra_11471</name>
</gene>
<organism evidence="4 5">
    <name type="scientific">Vitrella brassicaformis (strain CCMP3155)</name>
    <dbReference type="NCBI Taxonomy" id="1169540"/>
    <lineage>
        <taxon>Eukaryota</taxon>
        <taxon>Sar</taxon>
        <taxon>Alveolata</taxon>
        <taxon>Colpodellida</taxon>
        <taxon>Vitrellaceae</taxon>
        <taxon>Vitrella</taxon>
    </lineage>
</organism>
<name>A0A0G4EFG2_VITBC</name>
<keyword evidence="2" id="KW-0040">ANK repeat</keyword>
<accession>A0A0G4EFG2</accession>
<dbReference type="InterPro" id="IPR002110">
    <property type="entry name" value="Ankyrin_rpt"/>
</dbReference>
<evidence type="ECO:0000256" key="1">
    <source>
        <dbReference type="ARBA" id="ARBA00022737"/>
    </source>
</evidence>
<dbReference type="Proteomes" id="UP000041254">
    <property type="component" value="Unassembled WGS sequence"/>
</dbReference>
<keyword evidence="1" id="KW-0677">Repeat</keyword>
<feature type="compositionally biased region" description="Low complexity" evidence="3">
    <location>
        <begin position="1"/>
        <end position="13"/>
    </location>
</feature>
<dbReference type="SUPFAM" id="SSF48403">
    <property type="entry name" value="Ankyrin repeat"/>
    <property type="match status" value="1"/>
</dbReference>